<gene>
    <name evidence="1" type="ORF">CVLEPA_LOCUS11099</name>
</gene>
<dbReference type="SUPFAM" id="SSF52047">
    <property type="entry name" value="RNI-like"/>
    <property type="match status" value="1"/>
</dbReference>
<sequence length="128" mass="14692">MNSNLVPGFCFVMKHVTKQLDLLNLSFCFLDANSFHEIASVIKELKLGQLAKMDIYGNYLQPSNIDDVIGLLRVVRDELSMLYCFDGDDGRWRVANQDERIQLQSALNEIQTRLEVRVDDGIILRSQK</sequence>
<protein>
    <submittedName>
        <fullName evidence="1">Uncharacterized protein</fullName>
    </submittedName>
</protein>
<accession>A0ABP0FMN5</accession>
<dbReference type="EMBL" id="CAWYQH010000079">
    <property type="protein sequence ID" value="CAK8680861.1"/>
    <property type="molecule type" value="Genomic_DNA"/>
</dbReference>
<evidence type="ECO:0000313" key="1">
    <source>
        <dbReference type="EMBL" id="CAK8680861.1"/>
    </source>
</evidence>
<evidence type="ECO:0000313" key="2">
    <source>
        <dbReference type="Proteomes" id="UP001642483"/>
    </source>
</evidence>
<proteinExistence type="predicted"/>
<keyword evidence="2" id="KW-1185">Reference proteome</keyword>
<organism evidence="1 2">
    <name type="scientific">Clavelina lepadiformis</name>
    <name type="common">Light-bulb sea squirt</name>
    <name type="synonym">Ascidia lepadiformis</name>
    <dbReference type="NCBI Taxonomy" id="159417"/>
    <lineage>
        <taxon>Eukaryota</taxon>
        <taxon>Metazoa</taxon>
        <taxon>Chordata</taxon>
        <taxon>Tunicata</taxon>
        <taxon>Ascidiacea</taxon>
        <taxon>Aplousobranchia</taxon>
        <taxon>Clavelinidae</taxon>
        <taxon>Clavelina</taxon>
    </lineage>
</organism>
<dbReference type="Proteomes" id="UP001642483">
    <property type="component" value="Unassembled WGS sequence"/>
</dbReference>
<reference evidence="1 2" key="1">
    <citation type="submission" date="2024-02" db="EMBL/GenBank/DDBJ databases">
        <authorList>
            <person name="Daric V."/>
            <person name="Darras S."/>
        </authorList>
    </citation>
    <scope>NUCLEOTIDE SEQUENCE [LARGE SCALE GENOMIC DNA]</scope>
</reference>
<name>A0ABP0FMN5_CLALP</name>
<comment type="caution">
    <text evidence="1">The sequence shown here is derived from an EMBL/GenBank/DDBJ whole genome shotgun (WGS) entry which is preliminary data.</text>
</comment>